<reference evidence="1 2" key="1">
    <citation type="journal article" date="2019" name="Commun. Biol.">
        <title>The bagworm genome reveals a unique fibroin gene that provides high tensile strength.</title>
        <authorList>
            <person name="Kono N."/>
            <person name="Nakamura H."/>
            <person name="Ohtoshi R."/>
            <person name="Tomita M."/>
            <person name="Numata K."/>
            <person name="Arakawa K."/>
        </authorList>
    </citation>
    <scope>NUCLEOTIDE SEQUENCE [LARGE SCALE GENOMIC DNA]</scope>
</reference>
<gene>
    <name evidence="1" type="ORF">EVAR_92571_1</name>
</gene>
<accession>A0A4C1SZZ4</accession>
<name>A0A4C1SZZ4_EUMVA</name>
<proteinExistence type="predicted"/>
<comment type="caution">
    <text evidence="1">The sequence shown here is derived from an EMBL/GenBank/DDBJ whole genome shotgun (WGS) entry which is preliminary data.</text>
</comment>
<evidence type="ECO:0000313" key="1">
    <source>
        <dbReference type="EMBL" id="GBP06581.1"/>
    </source>
</evidence>
<keyword evidence="2" id="KW-1185">Reference proteome</keyword>
<protein>
    <submittedName>
        <fullName evidence="1">Uncharacterized protein</fullName>
    </submittedName>
</protein>
<sequence length="96" mass="11051">MQQTTCRRVSAVTRASRGDIVETRHTKILSPFYTYNNCDMFRPPGPDLMAFVLGKRHTSHKDGIARCVPTRRPGRWAVRENTEWTPVKTLIKNGQH</sequence>
<dbReference type="Proteomes" id="UP000299102">
    <property type="component" value="Unassembled WGS sequence"/>
</dbReference>
<dbReference type="EMBL" id="BGZK01000023">
    <property type="protein sequence ID" value="GBP06581.1"/>
    <property type="molecule type" value="Genomic_DNA"/>
</dbReference>
<organism evidence="1 2">
    <name type="scientific">Eumeta variegata</name>
    <name type="common">Bagworm moth</name>
    <name type="synonym">Eumeta japonica</name>
    <dbReference type="NCBI Taxonomy" id="151549"/>
    <lineage>
        <taxon>Eukaryota</taxon>
        <taxon>Metazoa</taxon>
        <taxon>Ecdysozoa</taxon>
        <taxon>Arthropoda</taxon>
        <taxon>Hexapoda</taxon>
        <taxon>Insecta</taxon>
        <taxon>Pterygota</taxon>
        <taxon>Neoptera</taxon>
        <taxon>Endopterygota</taxon>
        <taxon>Lepidoptera</taxon>
        <taxon>Glossata</taxon>
        <taxon>Ditrysia</taxon>
        <taxon>Tineoidea</taxon>
        <taxon>Psychidae</taxon>
        <taxon>Oiketicinae</taxon>
        <taxon>Eumeta</taxon>
    </lineage>
</organism>
<dbReference type="AlphaFoldDB" id="A0A4C1SZZ4"/>
<evidence type="ECO:0000313" key="2">
    <source>
        <dbReference type="Proteomes" id="UP000299102"/>
    </source>
</evidence>